<dbReference type="Proteomes" id="UP000001823">
    <property type="component" value="Chromosome"/>
</dbReference>
<name>A0A0H2YUE9_CLOP1</name>
<proteinExistence type="predicted"/>
<accession>A0A0H2YUE9</accession>
<sequence>MEFLKKHELWLLIINVILFLAITSVQSQINKIIFFIIFLLNNILIYLVQKNNSNK</sequence>
<dbReference type="HOGENOM" id="CLU_3024044_0_0_9"/>
<reference evidence="2 3" key="1">
    <citation type="journal article" date="2006" name="Genome Res.">
        <title>Skewed genomic variability in strains of the toxigenic bacterial pathogen, Clostridium perfringens.</title>
        <authorList>
            <person name="Myers G.S."/>
            <person name="Rasko D.A."/>
            <person name="Cheung J.K."/>
            <person name="Ravel J."/>
            <person name="Seshadri R."/>
            <person name="Deboy R.T."/>
            <person name="Ren Q."/>
            <person name="Varga J."/>
            <person name="Awad M.M."/>
            <person name="Brinkac L.M."/>
            <person name="Daugherty S.C."/>
            <person name="Haft D.H."/>
            <person name="Dodson R.J."/>
            <person name="Madupu R."/>
            <person name="Nelson W.C."/>
            <person name="Rosovitz M.J."/>
            <person name="Sullivan S.A."/>
            <person name="Khouri H."/>
            <person name="Dimitrov G.I."/>
            <person name="Watkins K.L."/>
            <person name="Mulligan S."/>
            <person name="Benton J."/>
            <person name="Radune D."/>
            <person name="Fisher D.J."/>
            <person name="Atkins H.S."/>
            <person name="Hiscox T."/>
            <person name="Jost B.H."/>
            <person name="Billington S.J."/>
            <person name="Songer J.G."/>
            <person name="McClane B.A."/>
            <person name="Titball R.W."/>
            <person name="Rood J.I."/>
            <person name="Melville S.B."/>
            <person name="Paulsen I.T."/>
        </authorList>
    </citation>
    <scope>NUCLEOTIDE SEQUENCE [LARGE SCALE GENOMIC DNA]</scope>
    <source>
        <strain evidence="3">ATCC 13124 / DSM 756 / JCM 1290 / NCIMB 6125 / NCTC 8237 / S 107 / Type A</strain>
    </source>
</reference>
<keyword evidence="1" id="KW-0812">Transmembrane</keyword>
<evidence type="ECO:0000313" key="2">
    <source>
        <dbReference type="EMBL" id="ABG84723.1"/>
    </source>
</evidence>
<dbReference type="PaxDb" id="195103-CPF_0666"/>
<feature type="transmembrane region" description="Helical" evidence="1">
    <location>
        <begin position="32"/>
        <end position="48"/>
    </location>
</feature>
<feature type="transmembrane region" description="Helical" evidence="1">
    <location>
        <begin position="9"/>
        <end position="26"/>
    </location>
</feature>
<keyword evidence="1" id="KW-1133">Transmembrane helix</keyword>
<keyword evidence="1" id="KW-0472">Membrane</keyword>
<keyword evidence="3" id="KW-1185">Reference proteome</keyword>
<evidence type="ECO:0000313" key="3">
    <source>
        <dbReference type="Proteomes" id="UP000001823"/>
    </source>
</evidence>
<dbReference type="KEGG" id="cpf:CPF_0666"/>
<gene>
    <name evidence="2" type="ordered locus">CPF_0666</name>
</gene>
<protein>
    <submittedName>
        <fullName evidence="2">Uncharacterized protein</fullName>
    </submittedName>
</protein>
<organism evidence="2 3">
    <name type="scientific">Clostridium perfringens (strain ATCC 13124 / DSM 756 / JCM 1290 / NCIMB 6125 / NCTC 8237 / Type A)</name>
    <dbReference type="NCBI Taxonomy" id="195103"/>
    <lineage>
        <taxon>Bacteria</taxon>
        <taxon>Bacillati</taxon>
        <taxon>Bacillota</taxon>
        <taxon>Clostridia</taxon>
        <taxon>Eubacteriales</taxon>
        <taxon>Clostridiaceae</taxon>
        <taxon>Clostridium</taxon>
    </lineage>
</organism>
<evidence type="ECO:0000256" key="1">
    <source>
        <dbReference type="SAM" id="Phobius"/>
    </source>
</evidence>
<dbReference type="EMBL" id="CP000246">
    <property type="protein sequence ID" value="ABG84723.1"/>
    <property type="molecule type" value="Genomic_DNA"/>
</dbReference>
<dbReference type="AlphaFoldDB" id="A0A0H2YUE9"/>
<dbReference type="STRING" id="195103.CPF_0666"/>